<organism evidence="4 5">
    <name type="scientific">Sphingomonas astaxanthinifaciens DSM 22298</name>
    <dbReference type="NCBI Taxonomy" id="1123267"/>
    <lineage>
        <taxon>Bacteria</taxon>
        <taxon>Pseudomonadati</taxon>
        <taxon>Pseudomonadota</taxon>
        <taxon>Alphaproteobacteria</taxon>
        <taxon>Sphingomonadales</taxon>
        <taxon>Sphingomonadaceae</taxon>
        <taxon>Sphingomonas</taxon>
    </lineage>
</organism>
<keyword evidence="1" id="KW-0732">Signal</keyword>
<evidence type="ECO:0008006" key="6">
    <source>
        <dbReference type="Google" id="ProtNLM"/>
    </source>
</evidence>
<evidence type="ECO:0000256" key="1">
    <source>
        <dbReference type="ARBA" id="ARBA00022729"/>
    </source>
</evidence>
<keyword evidence="5" id="KW-1185">Reference proteome</keyword>
<dbReference type="Gene3D" id="3.10.560.10">
    <property type="entry name" value="Outer membrane lipoprotein wza domain like"/>
    <property type="match status" value="1"/>
</dbReference>
<dbReference type="PANTHER" id="PTHR33619">
    <property type="entry name" value="POLYSACCHARIDE EXPORT PROTEIN GFCE-RELATED"/>
    <property type="match status" value="1"/>
</dbReference>
<evidence type="ECO:0000313" key="4">
    <source>
        <dbReference type="EMBL" id="GLR47032.1"/>
    </source>
</evidence>
<feature type="domain" description="Polysaccharide export protein N-terminal" evidence="2">
    <location>
        <begin position="48"/>
        <end position="121"/>
    </location>
</feature>
<dbReference type="InterPro" id="IPR019554">
    <property type="entry name" value="Soluble_ligand-bd"/>
</dbReference>
<reference evidence="5" key="1">
    <citation type="journal article" date="2019" name="Int. J. Syst. Evol. Microbiol.">
        <title>The Global Catalogue of Microorganisms (GCM) 10K type strain sequencing project: providing services to taxonomists for standard genome sequencing and annotation.</title>
        <authorList>
            <consortium name="The Broad Institute Genomics Platform"/>
            <consortium name="The Broad Institute Genome Sequencing Center for Infectious Disease"/>
            <person name="Wu L."/>
            <person name="Ma J."/>
        </authorList>
    </citation>
    <scope>NUCLEOTIDE SEQUENCE [LARGE SCALE GENOMIC DNA]</scope>
    <source>
        <strain evidence="5">NBRC 102146</strain>
    </source>
</reference>
<gene>
    <name evidence="4" type="ORF">GCM10007925_07430</name>
</gene>
<dbReference type="EMBL" id="BSOO01000005">
    <property type="protein sequence ID" value="GLR47032.1"/>
    <property type="molecule type" value="Genomic_DNA"/>
</dbReference>
<dbReference type="Pfam" id="PF02563">
    <property type="entry name" value="Poly_export"/>
    <property type="match status" value="1"/>
</dbReference>
<dbReference type="Proteomes" id="UP001156703">
    <property type="component" value="Unassembled WGS sequence"/>
</dbReference>
<evidence type="ECO:0000313" key="5">
    <source>
        <dbReference type="Proteomes" id="UP001156703"/>
    </source>
</evidence>
<dbReference type="PANTHER" id="PTHR33619:SF3">
    <property type="entry name" value="POLYSACCHARIDE EXPORT PROTEIN GFCE-RELATED"/>
    <property type="match status" value="1"/>
</dbReference>
<comment type="caution">
    <text evidence="4">The sequence shown here is derived from an EMBL/GenBank/DDBJ whole genome shotgun (WGS) entry which is preliminary data.</text>
</comment>
<accession>A0ABQ5Z8Y8</accession>
<dbReference type="Pfam" id="PF10531">
    <property type="entry name" value="SLBB"/>
    <property type="match status" value="1"/>
</dbReference>
<dbReference type="Gene3D" id="3.30.1950.10">
    <property type="entry name" value="wza like domain"/>
    <property type="match status" value="1"/>
</dbReference>
<evidence type="ECO:0000259" key="2">
    <source>
        <dbReference type="Pfam" id="PF02563"/>
    </source>
</evidence>
<proteinExistence type="predicted"/>
<feature type="domain" description="Soluble ligand binding" evidence="3">
    <location>
        <begin position="129"/>
        <end position="177"/>
    </location>
</feature>
<dbReference type="InterPro" id="IPR003715">
    <property type="entry name" value="Poly_export_N"/>
</dbReference>
<dbReference type="InterPro" id="IPR049712">
    <property type="entry name" value="Poly_export"/>
</dbReference>
<name>A0ABQ5Z8Y8_9SPHN</name>
<evidence type="ECO:0000259" key="3">
    <source>
        <dbReference type="Pfam" id="PF10531"/>
    </source>
</evidence>
<dbReference type="PROSITE" id="PS51257">
    <property type="entry name" value="PROKAR_LIPOPROTEIN"/>
    <property type="match status" value="1"/>
</dbReference>
<sequence length="231" mass="24595">MRFQSNALTLVVPSLMILLAGCADTRGGNIPYDVALAPPDQPKALSLEENYRIAPLDTLSVNVFRQKDLSGDYEVDLTGRINMPLIGSLEAADLTTAQLDQKITAAYGAKYLVNPDIAVGVKSSTRRTITVDGSVKNSGSFPVSGPLSLLQAVALSGGASEDANLRRVAVFRTIGGQRQAAAFDLQEIRRGAAKDPPVYPGDIIVVDGSSVKKTQKAILNNIPILSIFRPF</sequence>
<protein>
    <recommendedName>
        <fullName evidence="6">Polysaccharide export outer membrane protein</fullName>
    </recommendedName>
</protein>